<dbReference type="SUPFAM" id="SSF56752">
    <property type="entry name" value="D-aminoacid aminotransferase-like PLP-dependent enzymes"/>
    <property type="match status" value="1"/>
</dbReference>
<dbReference type="InterPro" id="IPR043131">
    <property type="entry name" value="BCAT-like_N"/>
</dbReference>
<dbReference type="EMBL" id="DRNB01000069">
    <property type="protein sequence ID" value="HHJ63659.1"/>
    <property type="molecule type" value="Genomic_DNA"/>
</dbReference>
<proteinExistence type="predicted"/>
<reference evidence="1" key="1">
    <citation type="journal article" date="2020" name="mSystems">
        <title>Genome- and Community-Level Interaction Insights into Carbon Utilization and Element Cycling Functions of Hydrothermarchaeota in Hydrothermal Sediment.</title>
        <authorList>
            <person name="Zhou Z."/>
            <person name="Liu Y."/>
            <person name="Xu W."/>
            <person name="Pan J."/>
            <person name="Luo Z.H."/>
            <person name="Li M."/>
        </authorList>
    </citation>
    <scope>NUCLEOTIDE SEQUENCE [LARGE SCALE GENOMIC DNA]</scope>
    <source>
        <strain evidence="1">HyVt-501</strain>
    </source>
</reference>
<evidence type="ECO:0000313" key="1">
    <source>
        <dbReference type="EMBL" id="HHJ63659.1"/>
    </source>
</evidence>
<dbReference type="AlphaFoldDB" id="A0A7C5Q8V5"/>
<accession>A0A7C5Q8V5</accession>
<dbReference type="InterPro" id="IPR036038">
    <property type="entry name" value="Aminotransferase-like"/>
</dbReference>
<comment type="caution">
    <text evidence="1">The sequence shown here is derived from an EMBL/GenBank/DDBJ whole genome shotgun (WGS) entry which is preliminary data.</text>
</comment>
<gene>
    <name evidence="1" type="ORF">ENJ61_02005</name>
</gene>
<sequence length="82" mass="9226">MNRTLLFGEGLFETIRWTGESRKVRLHYQRLSRSAAFFEIPCPPYEEFLKALKTASGGKINVCLRFSLLSSGSDHFAEAPSG</sequence>
<dbReference type="Gene3D" id="3.30.470.10">
    <property type="match status" value="1"/>
</dbReference>
<feature type="non-terminal residue" evidence="1">
    <location>
        <position position="82"/>
    </location>
</feature>
<organism evidence="1">
    <name type="scientific">Aquifex aeolicus</name>
    <dbReference type="NCBI Taxonomy" id="63363"/>
    <lineage>
        <taxon>Bacteria</taxon>
        <taxon>Pseudomonadati</taxon>
        <taxon>Aquificota</taxon>
        <taxon>Aquificia</taxon>
        <taxon>Aquificales</taxon>
        <taxon>Aquificaceae</taxon>
        <taxon>Aquifex</taxon>
    </lineage>
</organism>
<protein>
    <submittedName>
        <fullName evidence="1">Aminodeoxychorismate lyase</fullName>
    </submittedName>
</protein>
<name>A0A7C5Q8V5_AQUAO</name>
<dbReference type="Proteomes" id="UP000885792">
    <property type="component" value="Unassembled WGS sequence"/>
</dbReference>
<keyword evidence="1" id="KW-0456">Lyase</keyword>
<dbReference type="GO" id="GO:0016829">
    <property type="term" value="F:lyase activity"/>
    <property type="evidence" value="ECO:0007669"/>
    <property type="project" value="UniProtKB-KW"/>
</dbReference>